<keyword evidence="3" id="KW-1185">Reference proteome</keyword>
<comment type="caution">
    <text evidence="2">The sequence shown here is derived from an EMBL/GenBank/DDBJ whole genome shotgun (WGS) entry which is preliminary data.</text>
</comment>
<evidence type="ECO:0000256" key="1">
    <source>
        <dbReference type="SAM" id="MobiDB-lite"/>
    </source>
</evidence>
<feature type="region of interest" description="Disordered" evidence="1">
    <location>
        <begin position="70"/>
        <end position="103"/>
    </location>
</feature>
<evidence type="ECO:0000313" key="3">
    <source>
        <dbReference type="Proteomes" id="UP001221142"/>
    </source>
</evidence>
<dbReference type="EMBL" id="JARKIF010000011">
    <property type="protein sequence ID" value="KAJ7627355.1"/>
    <property type="molecule type" value="Genomic_DNA"/>
</dbReference>
<organism evidence="2 3">
    <name type="scientific">Roridomyces roridus</name>
    <dbReference type="NCBI Taxonomy" id="1738132"/>
    <lineage>
        <taxon>Eukaryota</taxon>
        <taxon>Fungi</taxon>
        <taxon>Dikarya</taxon>
        <taxon>Basidiomycota</taxon>
        <taxon>Agaricomycotina</taxon>
        <taxon>Agaricomycetes</taxon>
        <taxon>Agaricomycetidae</taxon>
        <taxon>Agaricales</taxon>
        <taxon>Marasmiineae</taxon>
        <taxon>Mycenaceae</taxon>
        <taxon>Roridomyces</taxon>
    </lineage>
</organism>
<dbReference type="AlphaFoldDB" id="A0AAD7BQB5"/>
<dbReference type="Proteomes" id="UP001221142">
    <property type="component" value="Unassembled WGS sequence"/>
</dbReference>
<name>A0AAD7BQB5_9AGAR</name>
<proteinExistence type="predicted"/>
<gene>
    <name evidence="2" type="ORF">FB45DRAFT_868577</name>
</gene>
<sequence>MPPLHSSIPVHIASRAMLKMQTNSNSPHFPSSDYESAYLLGTNGATFRGAKTILILKSTAELRWKGVPSVHIPQKPESLPTDSQILPSLNRESIKHGGRRTFD</sequence>
<evidence type="ECO:0000313" key="2">
    <source>
        <dbReference type="EMBL" id="KAJ7627355.1"/>
    </source>
</evidence>
<accession>A0AAD7BQB5</accession>
<protein>
    <submittedName>
        <fullName evidence="2">Uncharacterized protein</fullName>
    </submittedName>
</protein>
<reference evidence="2" key="1">
    <citation type="submission" date="2023-03" db="EMBL/GenBank/DDBJ databases">
        <title>Massive genome expansion in bonnet fungi (Mycena s.s.) driven by repeated elements and novel gene families across ecological guilds.</title>
        <authorList>
            <consortium name="Lawrence Berkeley National Laboratory"/>
            <person name="Harder C.B."/>
            <person name="Miyauchi S."/>
            <person name="Viragh M."/>
            <person name="Kuo A."/>
            <person name="Thoen E."/>
            <person name="Andreopoulos B."/>
            <person name="Lu D."/>
            <person name="Skrede I."/>
            <person name="Drula E."/>
            <person name="Henrissat B."/>
            <person name="Morin E."/>
            <person name="Kohler A."/>
            <person name="Barry K."/>
            <person name="LaButti K."/>
            <person name="Morin E."/>
            <person name="Salamov A."/>
            <person name="Lipzen A."/>
            <person name="Mereny Z."/>
            <person name="Hegedus B."/>
            <person name="Baldrian P."/>
            <person name="Stursova M."/>
            <person name="Weitz H."/>
            <person name="Taylor A."/>
            <person name="Grigoriev I.V."/>
            <person name="Nagy L.G."/>
            <person name="Martin F."/>
            <person name="Kauserud H."/>
        </authorList>
    </citation>
    <scope>NUCLEOTIDE SEQUENCE</scope>
    <source>
        <strain evidence="2">9284</strain>
    </source>
</reference>
<feature type="compositionally biased region" description="Basic and acidic residues" evidence="1">
    <location>
        <begin position="92"/>
        <end position="103"/>
    </location>
</feature>
<feature type="compositionally biased region" description="Polar residues" evidence="1">
    <location>
        <begin position="80"/>
        <end position="91"/>
    </location>
</feature>